<protein>
    <submittedName>
        <fullName evidence="1">DUF3575 domain-containing protein</fullName>
    </submittedName>
</protein>
<dbReference type="Pfam" id="PF12099">
    <property type="entry name" value="DUF3575"/>
    <property type="match status" value="1"/>
</dbReference>
<dbReference type="EMBL" id="CP059732">
    <property type="protein sequence ID" value="QMW06407.1"/>
    <property type="molecule type" value="Genomic_DNA"/>
</dbReference>
<dbReference type="AlphaFoldDB" id="A0A7G5H5L5"/>
<evidence type="ECO:0000313" key="1">
    <source>
        <dbReference type="EMBL" id="QMW06407.1"/>
    </source>
</evidence>
<keyword evidence="2" id="KW-1185">Reference proteome</keyword>
<dbReference type="InterPro" id="IPR021958">
    <property type="entry name" value="DUF3575"/>
</dbReference>
<evidence type="ECO:0000313" key="2">
    <source>
        <dbReference type="Proteomes" id="UP000515369"/>
    </source>
</evidence>
<dbReference type="Proteomes" id="UP000515369">
    <property type="component" value="Chromosome"/>
</dbReference>
<reference evidence="1 2" key="1">
    <citation type="submission" date="2020-07" db="EMBL/GenBank/DDBJ databases">
        <title>Spirosoma foliorum sp. nov., isolated from the leaves on the Nejang mountain Korea, Republic of.</title>
        <authorList>
            <person name="Ho H."/>
            <person name="Lee Y.-J."/>
            <person name="Nurcahyanto D.-A."/>
            <person name="Kim S.-G."/>
        </authorList>
    </citation>
    <scope>NUCLEOTIDE SEQUENCE [LARGE SCALE GENOMIC DNA]</scope>
    <source>
        <strain evidence="1 2">PL0136</strain>
    </source>
</reference>
<dbReference type="RefSeq" id="WP_182463776.1">
    <property type="nucleotide sequence ID" value="NZ_CP059732.1"/>
</dbReference>
<gene>
    <name evidence="1" type="ORF">H3H32_16690</name>
</gene>
<organism evidence="1 2">
    <name type="scientific">Spirosoma foliorum</name>
    <dbReference type="NCBI Taxonomy" id="2710596"/>
    <lineage>
        <taxon>Bacteria</taxon>
        <taxon>Pseudomonadati</taxon>
        <taxon>Bacteroidota</taxon>
        <taxon>Cytophagia</taxon>
        <taxon>Cytophagales</taxon>
        <taxon>Cytophagaceae</taxon>
        <taxon>Spirosoma</taxon>
    </lineage>
</organism>
<proteinExistence type="predicted"/>
<dbReference type="KEGG" id="sfol:H3H32_16690"/>
<name>A0A7G5H5L5_9BACT</name>
<sequence length="234" mass="26878">MRNCIIDLLVFLAIGVTSALAQSEKPLPLHPFYAEQSQRWVVKFAPTSLIDPSNTIQFGVERLVGQHQSIQAEFGYGWQGMNLWDVSQRSRYTDMKIWRGRAEWRYYWRGGPVGSYIALEGLFKQTNAFENGTVGKGCDTGPCQYYQMYSAPISKRVWAGHLKFGRQFPLSRNNRFLGDFYGGLGIRWYDLDRSHVPDGLSFYDSYRTILLDPFSTPIRPTLSISYGIKFGYSF</sequence>
<accession>A0A7G5H5L5</accession>